<comment type="caution">
    <text evidence="1">The sequence shown here is derived from an EMBL/GenBank/DDBJ whole genome shotgun (WGS) entry which is preliminary data.</text>
</comment>
<proteinExistence type="predicted"/>
<name>A0ABU9EDJ1_9BACT</name>
<dbReference type="RefSeq" id="WP_405281500.1">
    <property type="nucleotide sequence ID" value="NZ_JBBHLI010000006.1"/>
</dbReference>
<sequence length="242" mass="28231">MRFERFEEVARRAWEDIPPAYREGIDGLVVSREAVPHPELPDIWTLGMCDTESYPSEWVGPDTTRSVVILYWGSFRNLARLDPEFDWEAEIHETVEHEVRHHLEWLAGHDDLGDVDYAMDESFKRNEGRPWDPWFYQHGERVAPGMYAVEDQAFVELEFTPDAFESAREIVFEWRGSRWAFARPETLGDVHFVRVEGLPDAPPLVEVVLVRRVGWWERVKGALRGRATEVLESDVSNPSRRP</sequence>
<accession>A0ABU9EDJ1</accession>
<dbReference type="InterPro" id="IPR038555">
    <property type="entry name" value="Zincin_1_sf"/>
</dbReference>
<evidence type="ECO:0000313" key="2">
    <source>
        <dbReference type="Proteomes" id="UP001484239"/>
    </source>
</evidence>
<keyword evidence="2" id="KW-1185">Reference proteome</keyword>
<organism evidence="1 2">
    <name type="scientific">Gaopeijia maritima</name>
    <dbReference type="NCBI Taxonomy" id="3119007"/>
    <lineage>
        <taxon>Bacteria</taxon>
        <taxon>Pseudomonadati</taxon>
        <taxon>Gemmatimonadota</taxon>
        <taxon>Longimicrobiia</taxon>
        <taxon>Gaopeijiales</taxon>
        <taxon>Gaopeijiaceae</taxon>
        <taxon>Gaopeijia</taxon>
    </lineage>
</organism>
<evidence type="ECO:0000313" key="1">
    <source>
        <dbReference type="EMBL" id="MEK9501575.1"/>
    </source>
</evidence>
<dbReference type="Gene3D" id="3.30.2010.20">
    <property type="match status" value="1"/>
</dbReference>
<dbReference type="SUPFAM" id="SSF55486">
    <property type="entry name" value="Metalloproteases ('zincins'), catalytic domain"/>
    <property type="match status" value="1"/>
</dbReference>
<protein>
    <submittedName>
        <fullName evidence="1">Uncharacterized protein</fullName>
    </submittedName>
</protein>
<reference evidence="1 2" key="1">
    <citation type="submission" date="2024-02" db="EMBL/GenBank/DDBJ databases">
        <title>A novel Gemmatimonadota bacterium.</title>
        <authorList>
            <person name="Du Z.-J."/>
            <person name="Ye Y.-Q."/>
        </authorList>
    </citation>
    <scope>NUCLEOTIDE SEQUENCE [LARGE SCALE GENOMIC DNA]</scope>
    <source>
        <strain evidence="1 2">DH-20</strain>
    </source>
</reference>
<dbReference type="EMBL" id="JBBHLI010000006">
    <property type="protein sequence ID" value="MEK9501575.1"/>
    <property type="molecule type" value="Genomic_DNA"/>
</dbReference>
<dbReference type="Proteomes" id="UP001484239">
    <property type="component" value="Unassembled WGS sequence"/>
</dbReference>
<gene>
    <name evidence="1" type="ORF">WI372_11345</name>
</gene>